<dbReference type="RefSeq" id="WP_194183718.1">
    <property type="nucleotide sequence ID" value="NZ_JADGIK010000009.1"/>
</dbReference>
<comment type="caution">
    <text evidence="1">The sequence shown here is derived from an EMBL/GenBank/DDBJ whole genome shotgun (WGS) entry which is preliminary data.</text>
</comment>
<reference evidence="1" key="1">
    <citation type="submission" date="2020-10" db="EMBL/GenBank/DDBJ databases">
        <authorList>
            <person name="Lu T."/>
            <person name="Wang Q."/>
            <person name="Han X."/>
        </authorList>
    </citation>
    <scope>NUCLEOTIDE SEQUENCE</scope>
    <source>
        <strain evidence="1">WQ 117</strain>
    </source>
</reference>
<keyword evidence="2" id="KW-1185">Reference proteome</keyword>
<accession>A0A8J7G7C1</accession>
<sequence>MYKFRFAIDATNIFNEIGLTERDPRSNNLAEQRIIIVRPIMGAAIRASVAINF</sequence>
<gene>
    <name evidence="1" type="ORF">IM532_12105</name>
</gene>
<dbReference type="AlphaFoldDB" id="A0A8J7G7C1"/>
<evidence type="ECO:0000313" key="1">
    <source>
        <dbReference type="EMBL" id="MBF0598172.1"/>
    </source>
</evidence>
<organism evidence="1 2">
    <name type="scientific">Faecalibacter rhinopitheci</name>
    <dbReference type="NCBI Taxonomy" id="2779678"/>
    <lineage>
        <taxon>Bacteria</taxon>
        <taxon>Pseudomonadati</taxon>
        <taxon>Bacteroidota</taxon>
        <taxon>Flavobacteriia</taxon>
        <taxon>Flavobacteriales</taxon>
        <taxon>Weeksellaceae</taxon>
        <taxon>Faecalibacter</taxon>
    </lineage>
</organism>
<proteinExistence type="predicted"/>
<name>A0A8J7G7C1_9FLAO</name>
<protein>
    <submittedName>
        <fullName evidence="1">Uncharacterized protein</fullName>
    </submittedName>
</protein>
<dbReference type="EMBL" id="JADGIK010000009">
    <property type="protein sequence ID" value="MBF0598172.1"/>
    <property type="molecule type" value="Genomic_DNA"/>
</dbReference>
<evidence type="ECO:0000313" key="2">
    <source>
        <dbReference type="Proteomes" id="UP000608754"/>
    </source>
</evidence>
<dbReference type="Proteomes" id="UP000608754">
    <property type="component" value="Unassembled WGS sequence"/>
</dbReference>